<dbReference type="AlphaFoldDB" id="A0A1I5U9L8"/>
<keyword evidence="7" id="KW-1185">Reference proteome</keyword>
<dbReference type="SUPFAM" id="SSF55120">
    <property type="entry name" value="Pseudouridine synthase"/>
    <property type="match status" value="1"/>
</dbReference>
<dbReference type="EC" id="5.4.99.-" evidence="4"/>
<evidence type="ECO:0000256" key="1">
    <source>
        <dbReference type="ARBA" id="ARBA00008348"/>
    </source>
</evidence>
<dbReference type="GO" id="GO:0000455">
    <property type="term" value="P:enzyme-directed rRNA pseudouridine synthesis"/>
    <property type="evidence" value="ECO:0007669"/>
    <property type="project" value="UniProtKB-ARBA"/>
</dbReference>
<dbReference type="RefSeq" id="WP_025746531.1">
    <property type="nucleotide sequence ID" value="NZ_FOXR01000006.1"/>
</dbReference>
<accession>A0A1I5U9L8</accession>
<dbReference type="PROSITE" id="PS01149">
    <property type="entry name" value="PSI_RSU"/>
    <property type="match status" value="1"/>
</dbReference>
<dbReference type="InterPro" id="IPR018496">
    <property type="entry name" value="PsdUridine_synth_RsuA/RluB_CS"/>
</dbReference>
<dbReference type="SUPFAM" id="SSF55174">
    <property type="entry name" value="Alpha-L RNA-binding motif"/>
    <property type="match status" value="1"/>
</dbReference>
<evidence type="ECO:0000256" key="4">
    <source>
        <dbReference type="RuleBase" id="RU003887"/>
    </source>
</evidence>
<evidence type="ECO:0000256" key="3">
    <source>
        <dbReference type="PROSITE-ProRule" id="PRU00182"/>
    </source>
</evidence>
<dbReference type="InterPro" id="IPR000748">
    <property type="entry name" value="PsdUridine_synth_RsuA/RluB/E/F"/>
</dbReference>
<evidence type="ECO:0000313" key="6">
    <source>
        <dbReference type="EMBL" id="SFP91989.1"/>
    </source>
</evidence>
<gene>
    <name evidence="6" type="ORF">SAMN05444406_10699</name>
</gene>
<comment type="similarity">
    <text evidence="1 4">Belongs to the pseudouridine synthase RsuA family.</text>
</comment>
<dbReference type="NCBIfam" id="TIGR00093">
    <property type="entry name" value="pseudouridine synthase"/>
    <property type="match status" value="1"/>
</dbReference>
<sequence length="240" mass="27247">MRLQKYMAHCGVASRRKCEEMIKQGRVTVNGQVVTQLGVKVDPQKDEVRVDGKAISLEQKQVYILLYKPRGYVTTVKDTHERPTVVSLVGNQPARVYPVGRLDFDTEGVLLLTNDGELANKLMHPRYGVEKEYYAVVDGRPSKSQIQAFIDGIDIGDAIAHAHKVRLLWQKGNSSAFKVVLKEGRNRQIRRMFEAIGCPVKFLRRERLGNLVLGDLKPGQWRYLDEGEVMQLKKLTEAET</sequence>
<protein>
    <recommendedName>
        <fullName evidence="4">Pseudouridine synthase</fullName>
        <ecNumber evidence="4">5.4.99.-</ecNumber>
    </recommendedName>
</protein>
<dbReference type="STRING" id="937334.SAMN05444406_10699"/>
<evidence type="ECO:0000256" key="2">
    <source>
        <dbReference type="ARBA" id="ARBA00023235"/>
    </source>
</evidence>
<dbReference type="InterPro" id="IPR020103">
    <property type="entry name" value="PsdUridine_synth_cat_dom_sf"/>
</dbReference>
<evidence type="ECO:0000259" key="5">
    <source>
        <dbReference type="SMART" id="SM00363"/>
    </source>
</evidence>
<evidence type="ECO:0000313" key="7">
    <source>
        <dbReference type="Proteomes" id="UP000198577"/>
    </source>
</evidence>
<dbReference type="SMART" id="SM00363">
    <property type="entry name" value="S4"/>
    <property type="match status" value="1"/>
</dbReference>
<dbReference type="FunFam" id="3.10.290.10:FF:000003">
    <property type="entry name" value="Pseudouridine synthase"/>
    <property type="match status" value="1"/>
</dbReference>
<name>A0A1I5U9L8_9FIRM</name>
<dbReference type="GO" id="GO:0003723">
    <property type="term" value="F:RNA binding"/>
    <property type="evidence" value="ECO:0007669"/>
    <property type="project" value="UniProtKB-KW"/>
</dbReference>
<dbReference type="EMBL" id="FOXR01000006">
    <property type="protein sequence ID" value="SFP91989.1"/>
    <property type="molecule type" value="Genomic_DNA"/>
</dbReference>
<dbReference type="Gene3D" id="3.10.290.10">
    <property type="entry name" value="RNA-binding S4 domain"/>
    <property type="match status" value="1"/>
</dbReference>
<dbReference type="Proteomes" id="UP000198577">
    <property type="component" value="Unassembled WGS sequence"/>
</dbReference>
<keyword evidence="2 4" id="KW-0413">Isomerase</keyword>
<dbReference type="InterPro" id="IPR050343">
    <property type="entry name" value="RsuA_PseudoU_synthase"/>
</dbReference>
<dbReference type="GO" id="GO:0120159">
    <property type="term" value="F:rRNA pseudouridine synthase activity"/>
    <property type="evidence" value="ECO:0007669"/>
    <property type="project" value="UniProtKB-ARBA"/>
</dbReference>
<dbReference type="CDD" id="cd00165">
    <property type="entry name" value="S4"/>
    <property type="match status" value="1"/>
</dbReference>
<feature type="domain" description="RNA-binding S4" evidence="5">
    <location>
        <begin position="1"/>
        <end position="65"/>
    </location>
</feature>
<dbReference type="Pfam" id="PF01479">
    <property type="entry name" value="S4"/>
    <property type="match status" value="1"/>
</dbReference>
<dbReference type="InterPro" id="IPR006145">
    <property type="entry name" value="PsdUridine_synth_RsuA/RluA"/>
</dbReference>
<dbReference type="PANTHER" id="PTHR47683:SF2">
    <property type="entry name" value="RNA-BINDING S4 DOMAIN-CONTAINING PROTEIN"/>
    <property type="match status" value="1"/>
</dbReference>
<keyword evidence="3" id="KW-0694">RNA-binding</keyword>
<dbReference type="InterPro" id="IPR036986">
    <property type="entry name" value="S4_RNA-bd_sf"/>
</dbReference>
<dbReference type="InterPro" id="IPR002942">
    <property type="entry name" value="S4_RNA-bd"/>
</dbReference>
<dbReference type="PROSITE" id="PS50889">
    <property type="entry name" value="S4"/>
    <property type="match status" value="1"/>
</dbReference>
<organism evidence="6 7">
    <name type="scientific">Caldicoprobacter faecalis</name>
    <dbReference type="NCBI Taxonomy" id="937334"/>
    <lineage>
        <taxon>Bacteria</taxon>
        <taxon>Bacillati</taxon>
        <taxon>Bacillota</taxon>
        <taxon>Clostridia</taxon>
        <taxon>Caldicoprobacterales</taxon>
        <taxon>Caldicoprobacteraceae</taxon>
        <taxon>Caldicoprobacter</taxon>
    </lineage>
</organism>
<reference evidence="6 7" key="1">
    <citation type="submission" date="2016-10" db="EMBL/GenBank/DDBJ databases">
        <authorList>
            <person name="de Groot N.N."/>
        </authorList>
    </citation>
    <scope>NUCLEOTIDE SEQUENCE [LARGE SCALE GENOMIC DNA]</scope>
    <source>
        <strain evidence="6 7">DSM 20678</strain>
    </source>
</reference>
<dbReference type="PANTHER" id="PTHR47683">
    <property type="entry name" value="PSEUDOURIDINE SYNTHASE FAMILY PROTEIN-RELATED"/>
    <property type="match status" value="1"/>
</dbReference>
<dbReference type="Pfam" id="PF00849">
    <property type="entry name" value="PseudoU_synth_2"/>
    <property type="match status" value="1"/>
</dbReference>
<dbReference type="CDD" id="cd02870">
    <property type="entry name" value="PseudoU_synth_RsuA_like"/>
    <property type="match status" value="1"/>
</dbReference>
<proteinExistence type="inferred from homology"/>
<dbReference type="Gene3D" id="3.30.2350.10">
    <property type="entry name" value="Pseudouridine synthase"/>
    <property type="match status" value="1"/>
</dbReference>